<dbReference type="PROSITE" id="PS51257">
    <property type="entry name" value="PROKAR_LIPOPROTEIN"/>
    <property type="match status" value="1"/>
</dbReference>
<dbReference type="PANTHER" id="PTHR10030">
    <property type="entry name" value="ALPHA-L-FUCOSIDASE"/>
    <property type="match status" value="1"/>
</dbReference>
<comment type="caution">
    <text evidence="11">The sequence shown here is derived from an EMBL/GenBank/DDBJ whole genome shotgun (WGS) entry which is preliminary data.</text>
</comment>
<keyword evidence="12" id="KW-1185">Reference proteome</keyword>
<feature type="domain" description="Fucolectin tachylectin-4 pentraxin-1" evidence="10">
    <location>
        <begin position="353"/>
        <end position="497"/>
    </location>
</feature>
<name>A0A5C5ZBC1_9BACT</name>
<dbReference type="InterPro" id="IPR006585">
    <property type="entry name" value="FTP1"/>
</dbReference>
<evidence type="ECO:0000256" key="7">
    <source>
        <dbReference type="ARBA" id="ARBA00023157"/>
    </source>
</evidence>
<dbReference type="SMART" id="SM00607">
    <property type="entry name" value="FTP"/>
    <property type="match status" value="1"/>
</dbReference>
<dbReference type="InterPro" id="IPR057739">
    <property type="entry name" value="Glyco_hydro_29_N"/>
</dbReference>
<keyword evidence="7" id="KW-1015">Disulfide bond</keyword>
<dbReference type="InterPro" id="IPR000933">
    <property type="entry name" value="Glyco_hydro_29"/>
</dbReference>
<gene>
    <name evidence="11" type="ORF">CA13_59260</name>
</gene>
<organism evidence="11 12">
    <name type="scientific">Novipirellula herctigrandis</name>
    <dbReference type="NCBI Taxonomy" id="2527986"/>
    <lineage>
        <taxon>Bacteria</taxon>
        <taxon>Pseudomonadati</taxon>
        <taxon>Planctomycetota</taxon>
        <taxon>Planctomycetia</taxon>
        <taxon>Pirellulales</taxon>
        <taxon>Pirellulaceae</taxon>
        <taxon>Novipirellula</taxon>
    </lineage>
</organism>
<dbReference type="AlphaFoldDB" id="A0A5C5ZBC1"/>
<keyword evidence="3" id="KW-0479">Metal-binding</keyword>
<dbReference type="Proteomes" id="UP000315010">
    <property type="component" value="Unassembled WGS sequence"/>
</dbReference>
<evidence type="ECO:0000256" key="1">
    <source>
        <dbReference type="ARBA" id="ARBA00007951"/>
    </source>
</evidence>
<keyword evidence="6" id="KW-0106">Calcium</keyword>
<dbReference type="SMART" id="SM00812">
    <property type="entry name" value="Alpha_L_fucos"/>
    <property type="match status" value="1"/>
</dbReference>
<dbReference type="EC" id="3.2.1.51" evidence="2"/>
<dbReference type="Gene3D" id="2.60.120.260">
    <property type="entry name" value="Galactose-binding domain-like"/>
    <property type="match status" value="1"/>
</dbReference>
<dbReference type="GO" id="GO:0046872">
    <property type="term" value="F:metal ion binding"/>
    <property type="evidence" value="ECO:0007669"/>
    <property type="project" value="UniProtKB-KW"/>
</dbReference>
<dbReference type="GO" id="GO:0005764">
    <property type="term" value="C:lysosome"/>
    <property type="evidence" value="ECO:0007669"/>
    <property type="project" value="TreeGrafter"/>
</dbReference>
<evidence type="ECO:0000313" key="11">
    <source>
        <dbReference type="EMBL" id="TWT84448.1"/>
    </source>
</evidence>
<dbReference type="SUPFAM" id="SSF51445">
    <property type="entry name" value="(Trans)glycosidases"/>
    <property type="match status" value="1"/>
</dbReference>
<comment type="similarity">
    <text evidence="1">Belongs to the glycosyl hydrolase 29 family.</text>
</comment>
<protein>
    <recommendedName>
        <fullName evidence="2">alpha-L-fucosidase</fullName>
        <ecNumber evidence="2">3.2.1.51</ecNumber>
    </recommendedName>
</protein>
<evidence type="ECO:0000256" key="6">
    <source>
        <dbReference type="ARBA" id="ARBA00022837"/>
    </source>
</evidence>
<proteinExistence type="inferred from homology"/>
<dbReference type="EMBL" id="SJPJ01000001">
    <property type="protein sequence ID" value="TWT84448.1"/>
    <property type="molecule type" value="Genomic_DNA"/>
</dbReference>
<evidence type="ECO:0000259" key="10">
    <source>
        <dbReference type="SMART" id="SM00607"/>
    </source>
</evidence>
<evidence type="ECO:0000256" key="5">
    <source>
        <dbReference type="ARBA" id="ARBA00022801"/>
    </source>
</evidence>
<dbReference type="GO" id="GO:0004560">
    <property type="term" value="F:alpha-L-fucosidase activity"/>
    <property type="evidence" value="ECO:0007669"/>
    <property type="project" value="InterPro"/>
</dbReference>
<accession>A0A5C5ZBC1</accession>
<dbReference type="Gene3D" id="3.20.20.80">
    <property type="entry name" value="Glycosidases"/>
    <property type="match status" value="1"/>
</dbReference>
<sequence length="499" mass="56291" precursor="true">MIRSIFVTAIALATSLSCFVSMSQAQSDAIDKKPLAGTQKSLPELQLDFANTRYQAFICWDLTTFKNATSDNFHGRAMGDEPASLWKPTGMDVEQWAQTVIDGKMAGAVLTTKHTAGFCLWDSKYTDYDVASSPVKTDVVEAFVKTFREKGLQIGLYYCMLDYHHKVGPGIVTREGIDHLKNQITELLTNYGPIDYIMLDAWATWPSCPSFDEIQYKEIHDLVKSLQPECLIVNHTYETNLAHAEIPFADAAGRVYPFHPDYKRPTAGSDVMQKGWFWDDENFFVNKPVETFLKRIESYNDHNGVYILNSAINTAGRMDDDSVQMYKHIAAAWEKPEPIQEAGANWGYQYDVGTNLAFQRPCTQSSLHKFLRDKRAYPKAEIAVDGITEGSWLMEQTSGTQEEEQPWWQVDLQRTCQIDEITIYNVTDDDQSVLSDFTISILDADGNVAWSSVEYDFPDPSMNINISRKTGQFVKIQLNSNGSLKLAEVIVKGSQVTAK</sequence>
<evidence type="ECO:0000313" key="12">
    <source>
        <dbReference type="Proteomes" id="UP000315010"/>
    </source>
</evidence>
<reference evidence="11 12" key="1">
    <citation type="submission" date="2019-02" db="EMBL/GenBank/DDBJ databases">
        <title>Deep-cultivation of Planctomycetes and their phenomic and genomic characterization uncovers novel biology.</title>
        <authorList>
            <person name="Wiegand S."/>
            <person name="Jogler M."/>
            <person name="Boedeker C."/>
            <person name="Pinto D."/>
            <person name="Vollmers J."/>
            <person name="Rivas-Marin E."/>
            <person name="Kohn T."/>
            <person name="Peeters S.H."/>
            <person name="Heuer A."/>
            <person name="Rast P."/>
            <person name="Oberbeckmann S."/>
            <person name="Bunk B."/>
            <person name="Jeske O."/>
            <person name="Meyerdierks A."/>
            <person name="Storesund J.E."/>
            <person name="Kallscheuer N."/>
            <person name="Luecker S."/>
            <person name="Lage O.M."/>
            <person name="Pohl T."/>
            <person name="Merkel B.J."/>
            <person name="Hornburger P."/>
            <person name="Mueller R.-W."/>
            <person name="Bruemmer F."/>
            <person name="Labrenz M."/>
            <person name="Spormann A.M."/>
            <person name="Op Den Camp H."/>
            <person name="Overmann J."/>
            <person name="Amann R."/>
            <person name="Jetten M.S.M."/>
            <person name="Mascher T."/>
            <person name="Medema M.H."/>
            <person name="Devos D.P."/>
            <person name="Kaster A.-K."/>
            <person name="Ovreas L."/>
            <person name="Rohde M."/>
            <person name="Galperin M.Y."/>
            <person name="Jogler C."/>
        </authorList>
    </citation>
    <scope>NUCLEOTIDE SEQUENCE [LARGE SCALE GENOMIC DNA]</scope>
    <source>
        <strain evidence="11 12">CA13</strain>
    </source>
</reference>
<dbReference type="InterPro" id="IPR017853">
    <property type="entry name" value="GH"/>
</dbReference>
<feature type="signal peptide" evidence="9">
    <location>
        <begin position="1"/>
        <end position="25"/>
    </location>
</feature>
<feature type="chain" id="PRO_5022829939" description="alpha-L-fucosidase" evidence="9">
    <location>
        <begin position="26"/>
        <end position="499"/>
    </location>
</feature>
<dbReference type="InterPro" id="IPR008979">
    <property type="entry name" value="Galactose-bd-like_sf"/>
</dbReference>
<evidence type="ECO:0000256" key="4">
    <source>
        <dbReference type="ARBA" id="ARBA00022729"/>
    </source>
</evidence>
<evidence type="ECO:0000256" key="8">
    <source>
        <dbReference type="ARBA" id="ARBA00023295"/>
    </source>
</evidence>
<dbReference type="GO" id="GO:0016139">
    <property type="term" value="P:glycoside catabolic process"/>
    <property type="evidence" value="ECO:0007669"/>
    <property type="project" value="TreeGrafter"/>
</dbReference>
<keyword evidence="8" id="KW-0326">Glycosidase</keyword>
<dbReference type="Pfam" id="PF01120">
    <property type="entry name" value="Alpha_L_fucos"/>
    <property type="match status" value="1"/>
</dbReference>
<dbReference type="GO" id="GO:0006004">
    <property type="term" value="P:fucose metabolic process"/>
    <property type="evidence" value="ECO:0007669"/>
    <property type="project" value="TreeGrafter"/>
</dbReference>
<dbReference type="RefSeq" id="WP_419194906.1">
    <property type="nucleotide sequence ID" value="NZ_SJPJ01000001.1"/>
</dbReference>
<dbReference type="Pfam" id="PF22633">
    <property type="entry name" value="F5_F8_type_C_2"/>
    <property type="match status" value="1"/>
</dbReference>
<dbReference type="PANTHER" id="PTHR10030:SF37">
    <property type="entry name" value="ALPHA-L-FUCOSIDASE-RELATED"/>
    <property type="match status" value="1"/>
</dbReference>
<dbReference type="SUPFAM" id="SSF49785">
    <property type="entry name" value="Galactose-binding domain-like"/>
    <property type="match status" value="1"/>
</dbReference>
<keyword evidence="5" id="KW-0378">Hydrolase</keyword>
<evidence type="ECO:0000256" key="3">
    <source>
        <dbReference type="ARBA" id="ARBA00022723"/>
    </source>
</evidence>
<evidence type="ECO:0000256" key="2">
    <source>
        <dbReference type="ARBA" id="ARBA00012662"/>
    </source>
</evidence>
<keyword evidence="4 9" id="KW-0732">Signal</keyword>
<evidence type="ECO:0000256" key="9">
    <source>
        <dbReference type="SAM" id="SignalP"/>
    </source>
</evidence>